<dbReference type="Pfam" id="PF02397">
    <property type="entry name" value="Bac_transf"/>
    <property type="match status" value="1"/>
</dbReference>
<comment type="caution">
    <text evidence="4">The sequence shown here is derived from an EMBL/GenBank/DDBJ whole genome shotgun (WGS) entry which is preliminary data.</text>
</comment>
<dbReference type="EMBL" id="JAUOEL010000006">
    <property type="protein sequence ID" value="MDO5975811.1"/>
    <property type="molecule type" value="Genomic_DNA"/>
</dbReference>
<reference evidence="4" key="1">
    <citation type="submission" date="2023-07" db="EMBL/GenBank/DDBJ databases">
        <title>Two novel species in the genus Flavivirga.</title>
        <authorList>
            <person name="Kwon K."/>
        </authorList>
    </citation>
    <scope>NUCLEOTIDE SEQUENCE</scope>
    <source>
        <strain evidence="4">KACC 14158</strain>
    </source>
</reference>
<keyword evidence="2" id="KW-0812">Transmembrane</keyword>
<organism evidence="4 5">
    <name type="scientific">Flavivirga jejuensis</name>
    <dbReference type="NCBI Taxonomy" id="870487"/>
    <lineage>
        <taxon>Bacteria</taxon>
        <taxon>Pseudomonadati</taxon>
        <taxon>Bacteroidota</taxon>
        <taxon>Flavobacteriia</taxon>
        <taxon>Flavobacteriales</taxon>
        <taxon>Flavobacteriaceae</taxon>
        <taxon>Flavivirga</taxon>
    </lineage>
</organism>
<dbReference type="EC" id="2.7.8.-" evidence="4"/>
<feature type="transmembrane region" description="Helical" evidence="2">
    <location>
        <begin position="12"/>
        <end position="35"/>
    </location>
</feature>
<evidence type="ECO:0000256" key="1">
    <source>
        <dbReference type="ARBA" id="ARBA00006464"/>
    </source>
</evidence>
<dbReference type="InterPro" id="IPR003362">
    <property type="entry name" value="Bact_transf"/>
</dbReference>
<keyword evidence="4" id="KW-0808">Transferase</keyword>
<keyword evidence="2" id="KW-1133">Transmembrane helix</keyword>
<evidence type="ECO:0000259" key="3">
    <source>
        <dbReference type="Pfam" id="PF02397"/>
    </source>
</evidence>
<dbReference type="Proteomes" id="UP001176806">
    <property type="component" value="Unassembled WGS sequence"/>
</dbReference>
<dbReference type="GO" id="GO:0016740">
    <property type="term" value="F:transferase activity"/>
    <property type="evidence" value="ECO:0007669"/>
    <property type="project" value="UniProtKB-KW"/>
</dbReference>
<name>A0ABT8WRN6_9FLAO</name>
<gene>
    <name evidence="4" type="ORF">Q4Q40_16570</name>
</gene>
<dbReference type="PANTHER" id="PTHR30576">
    <property type="entry name" value="COLANIC BIOSYNTHESIS UDP-GLUCOSE LIPID CARRIER TRANSFERASE"/>
    <property type="match status" value="1"/>
</dbReference>
<evidence type="ECO:0000313" key="5">
    <source>
        <dbReference type="Proteomes" id="UP001176806"/>
    </source>
</evidence>
<dbReference type="PANTHER" id="PTHR30576:SF8">
    <property type="entry name" value="UNDECAPRENYL-PHOSPHATE GALACTOSE PHOSPHOTRANSFERASE"/>
    <property type="match status" value="1"/>
</dbReference>
<proteinExistence type="inferred from homology"/>
<protein>
    <submittedName>
        <fullName evidence="4">Sugar transferase</fullName>
        <ecNumber evidence="4">2.7.8.-</ecNumber>
    </submittedName>
</protein>
<feature type="domain" description="Bacterial sugar transferase" evidence="3">
    <location>
        <begin position="7"/>
        <end position="182"/>
    </location>
</feature>
<evidence type="ECO:0000313" key="4">
    <source>
        <dbReference type="EMBL" id="MDO5975811.1"/>
    </source>
</evidence>
<keyword evidence="2" id="KW-0472">Membrane</keyword>
<sequence length="202" mass="23306">MYSLFFKNFIDFLISVIGLIILSPLILIIITILLFTNKGKPFFLQQRPGKHGALFKIIKFKTMTDLNSNTKNEVHSLNRVTKVGAFIRKYSLDEILQLVNVLKGDMSIIGPRPLLVEYLPLYDAVQKTRHDVRPGITGWAQIKGRNSLNWNQKFEYDVWYVKNLSLSLDIKIFFLTILKVIKKDGVNTNENMTMPTWRGNSV</sequence>
<evidence type="ECO:0000256" key="2">
    <source>
        <dbReference type="SAM" id="Phobius"/>
    </source>
</evidence>
<dbReference type="RefSeq" id="WP_303303046.1">
    <property type="nucleotide sequence ID" value="NZ_BAABDA010000046.1"/>
</dbReference>
<comment type="similarity">
    <text evidence="1">Belongs to the bacterial sugar transferase family.</text>
</comment>
<keyword evidence="5" id="KW-1185">Reference proteome</keyword>
<accession>A0ABT8WRN6</accession>